<name>A9KGY1_COXBN</name>
<proteinExistence type="predicted"/>
<evidence type="ECO:0000313" key="1">
    <source>
        <dbReference type="EMBL" id="ABS78326.1"/>
    </source>
</evidence>
<dbReference type="Proteomes" id="UP000008555">
    <property type="component" value="Chromosome"/>
</dbReference>
<organism evidence="1 2">
    <name type="scientific">Coxiella burnetii (strain Dugway 5J108-111)</name>
    <dbReference type="NCBI Taxonomy" id="434922"/>
    <lineage>
        <taxon>Bacteria</taxon>
        <taxon>Pseudomonadati</taxon>
        <taxon>Pseudomonadota</taxon>
        <taxon>Gammaproteobacteria</taxon>
        <taxon>Legionellales</taxon>
        <taxon>Coxiellaceae</taxon>
        <taxon>Coxiella</taxon>
    </lineage>
</organism>
<dbReference type="AlphaFoldDB" id="A9KGY1"/>
<dbReference type="EMBL" id="CP000733">
    <property type="protein sequence ID" value="ABS78326.1"/>
    <property type="molecule type" value="Genomic_DNA"/>
</dbReference>
<protein>
    <submittedName>
        <fullName evidence="1">Hypothetical cytosolic protein</fullName>
    </submittedName>
</protein>
<gene>
    <name evidence="1" type="ordered locus">CBUD_2063</name>
</gene>
<dbReference type="KEGG" id="cbd:CBUD_2063"/>
<dbReference type="RefSeq" id="WP_011997397.1">
    <property type="nucleotide sequence ID" value="NC_009727.1"/>
</dbReference>
<reference evidence="1 2" key="1">
    <citation type="journal article" date="2009" name="Infect. Immun.">
        <title>Comparative genomics reveal extensive transposon-mediated genomic plasticity and diversity among potential effector proteins within the genus Coxiella.</title>
        <authorList>
            <person name="Beare P.A."/>
            <person name="Unsworth N."/>
            <person name="Andoh M."/>
            <person name="Voth D.E."/>
            <person name="Omsland A."/>
            <person name="Gilk S.D."/>
            <person name="Williams K.P."/>
            <person name="Sobral B.W."/>
            <person name="Kupko J.J.III."/>
            <person name="Porcella S.F."/>
            <person name="Samuel J.E."/>
            <person name="Heinzen R.A."/>
        </authorList>
    </citation>
    <scope>NUCLEOTIDE SEQUENCE [LARGE SCALE GENOMIC DNA]</scope>
    <source>
        <strain evidence="1 2">Dugway 5J108-111</strain>
    </source>
</reference>
<dbReference type="HOGENOM" id="CLU_391683_0_0_6"/>
<evidence type="ECO:0000313" key="2">
    <source>
        <dbReference type="Proteomes" id="UP000008555"/>
    </source>
</evidence>
<sequence length="704" mass="81369">MRVELWREFQATIPEVEEFYRYPHTNIIKKAETLLGDLQKAKETKQNDTCYTAFDVLSLRNRRGKGIPLAWMEFLIKFSIEDVRFSGGPSFFIKKLYNLRGKGLITTGEIYQLLGQQTWSGMSPFTAFVIHWETKEEDIRQLIELFPEETRESQLLHLVRQRIYHGHLNYQERLFLPPEKRNLFGALFPDVYYPLYRGNWVSTVKIFLTYITSPIKKLELLAEAISDVPSLNASDKKKFAEVVEEDLLPLLLSIDYEEEIDNPINSTTVDMLRQKNVFEILDHVIRRQLADKDLEKYVKAANAPGNLFYALVHYDLKARKIESGETPLLKLLLKRLPKQSSLKKVASNPHYIEMTNLLKADIESKQDVIRREKLAPSPLDWLLTVIPRNEWNGESSPVVSTLLSNLFEKNEDEEIKEEERVTTPFYNPAYNLLSLSDQHGQTVLGYWAKHEPNNLILKLRTLKDKKHLSATEIYHLLQQQTKEGKTPFSILTCCHPHLFSGLIGPLRLSAEQLLRLVRLSTYPRSEEGSEHNLFDQLLVADRSGKQLVTIIDKILPYFDNNPIKKIELLAEIFRTYSSHPPKALTELYKEHLWPLLVSEENLYDVPFAVLAILRKRSAKAVLKEVITDKRKNDKLTDHDIQKGNDSSSLLGAVVNFDRDGGKIVALETTKTSKSLNKRPSSFFRFFSKTTEDRNTSSSSRHHHP</sequence>
<accession>A9KGY1</accession>